<protein>
    <submittedName>
        <fullName evidence="1">Uncharacterized protein</fullName>
    </submittedName>
</protein>
<dbReference type="OrthoDB" id="1722540at2"/>
<evidence type="ECO:0000313" key="2">
    <source>
        <dbReference type="Proteomes" id="UP000245845"/>
    </source>
</evidence>
<dbReference type="Pfam" id="PF18937">
    <property type="entry name" value="DUF5685"/>
    <property type="match status" value="1"/>
</dbReference>
<accession>A0A2Y9BBA3</accession>
<dbReference type="InterPro" id="IPR008949">
    <property type="entry name" value="Isoprenoid_synthase_dom_sf"/>
</dbReference>
<comment type="caution">
    <text evidence="1">The sequence shown here is derived from an EMBL/GenBank/DDBJ whole genome shotgun (WGS) entry which is preliminary data.</text>
</comment>
<name>A0A2Y9BBA3_9FIRM</name>
<keyword evidence="2" id="KW-1185">Reference proteome</keyword>
<dbReference type="AlphaFoldDB" id="A0A2Y9BBA3"/>
<dbReference type="InterPro" id="IPR043740">
    <property type="entry name" value="DUF5685"/>
</dbReference>
<proteinExistence type="predicted"/>
<organism evidence="1 2">
    <name type="scientific">Faecalicatena orotica</name>
    <dbReference type="NCBI Taxonomy" id="1544"/>
    <lineage>
        <taxon>Bacteria</taxon>
        <taxon>Bacillati</taxon>
        <taxon>Bacillota</taxon>
        <taxon>Clostridia</taxon>
        <taxon>Lachnospirales</taxon>
        <taxon>Lachnospiraceae</taxon>
        <taxon>Faecalicatena</taxon>
    </lineage>
</organism>
<dbReference type="EMBL" id="QGDL01000001">
    <property type="protein sequence ID" value="PWJ32204.1"/>
    <property type="molecule type" value="Genomic_DNA"/>
</dbReference>
<gene>
    <name evidence="1" type="ORF">A8806_101492</name>
</gene>
<sequence length="285" mass="33908">MFGYITISEPELKVKDLRKYKAYYCGLCRTLKERYGSLGQLTLSYDMTFSVILLTSLYESETQHSTHRCKVHPVKKQDMLQNEFTEYAADMNMILTYYHMKDDWIDEKKVSGFAGTYALRGRVKKIIRNYPRQSRVIQKELKELSEYEKEGSADIDKTAGCFGRLMAELFVYKEDQWEQRLRRMGFFLGKFIYLMDAYEDLDKDLKEGCYNPLKELRQKEDYEERCKEMLCMMIAECSAQFEGLPCLLDVDILRNILYDGVWTRYRKIQEQKKKSEDKSHDEKSI</sequence>
<dbReference type="Gene3D" id="1.10.600.10">
    <property type="entry name" value="Farnesyl Diphosphate Synthase"/>
    <property type="match status" value="1"/>
</dbReference>
<dbReference type="RefSeq" id="WP_109729562.1">
    <property type="nucleotide sequence ID" value="NZ_BAAACK010000007.1"/>
</dbReference>
<evidence type="ECO:0000313" key="1">
    <source>
        <dbReference type="EMBL" id="PWJ32204.1"/>
    </source>
</evidence>
<reference evidence="1 2" key="1">
    <citation type="submission" date="2018-05" db="EMBL/GenBank/DDBJ databases">
        <title>The Hungate 1000. A catalogue of reference genomes from the rumen microbiome.</title>
        <authorList>
            <person name="Kelly W."/>
        </authorList>
    </citation>
    <scope>NUCLEOTIDE SEQUENCE [LARGE SCALE GENOMIC DNA]</scope>
    <source>
        <strain evidence="1 2">NLAE-zl-C242</strain>
    </source>
</reference>
<dbReference type="Proteomes" id="UP000245845">
    <property type="component" value="Unassembled WGS sequence"/>
</dbReference>